<feature type="transmembrane region" description="Helical" evidence="1">
    <location>
        <begin position="6"/>
        <end position="28"/>
    </location>
</feature>
<keyword evidence="1" id="KW-0812">Transmembrane</keyword>
<evidence type="ECO:0000256" key="1">
    <source>
        <dbReference type="SAM" id="Phobius"/>
    </source>
</evidence>
<dbReference type="AlphaFoldDB" id="A0A382DCU1"/>
<organism evidence="2">
    <name type="scientific">marine metagenome</name>
    <dbReference type="NCBI Taxonomy" id="408172"/>
    <lineage>
        <taxon>unclassified sequences</taxon>
        <taxon>metagenomes</taxon>
        <taxon>ecological metagenomes</taxon>
    </lineage>
</organism>
<evidence type="ECO:0000313" key="2">
    <source>
        <dbReference type="EMBL" id="SVB36316.1"/>
    </source>
</evidence>
<keyword evidence="1" id="KW-0472">Membrane</keyword>
<reference evidence="2" key="1">
    <citation type="submission" date="2018-05" db="EMBL/GenBank/DDBJ databases">
        <authorList>
            <person name="Lanie J.A."/>
            <person name="Ng W.-L."/>
            <person name="Kazmierczak K.M."/>
            <person name="Andrzejewski T.M."/>
            <person name="Davidsen T.M."/>
            <person name="Wayne K.J."/>
            <person name="Tettelin H."/>
            <person name="Glass J.I."/>
            <person name="Rusch D."/>
            <person name="Podicherti R."/>
            <person name="Tsui H.-C.T."/>
            <person name="Winkler M.E."/>
        </authorList>
    </citation>
    <scope>NUCLEOTIDE SEQUENCE</scope>
</reference>
<protein>
    <submittedName>
        <fullName evidence="2">Uncharacterized protein</fullName>
    </submittedName>
</protein>
<gene>
    <name evidence="2" type="ORF">METZ01_LOCUS189170</name>
</gene>
<dbReference type="EMBL" id="UINC01038797">
    <property type="protein sequence ID" value="SVB36316.1"/>
    <property type="molecule type" value="Genomic_DNA"/>
</dbReference>
<proteinExistence type="predicted"/>
<accession>A0A382DCU1</accession>
<sequence length="57" mass="6034">MSHSETVGVVAGLMVMASMMLFVPDAVGSLVHDFPGRMAEGHITSPLMPAKNWMGGF</sequence>
<name>A0A382DCU1_9ZZZZ</name>
<keyword evidence="1" id="KW-1133">Transmembrane helix</keyword>